<organism evidence="1">
    <name type="scientific">marine sediment metagenome</name>
    <dbReference type="NCBI Taxonomy" id="412755"/>
    <lineage>
        <taxon>unclassified sequences</taxon>
        <taxon>metagenomes</taxon>
        <taxon>ecological metagenomes</taxon>
    </lineage>
</organism>
<protein>
    <submittedName>
        <fullName evidence="1">Uncharacterized protein</fullName>
    </submittedName>
</protein>
<dbReference type="EMBL" id="LAZR01012078">
    <property type="protein sequence ID" value="KKM44173.1"/>
    <property type="molecule type" value="Genomic_DNA"/>
</dbReference>
<accession>A0A0F9J8A2</accession>
<comment type="caution">
    <text evidence="1">The sequence shown here is derived from an EMBL/GenBank/DDBJ whole genome shotgun (WGS) entry which is preliminary data.</text>
</comment>
<name>A0A0F9J8A2_9ZZZZ</name>
<sequence length="51" mass="5746">MGAIKEMVDKIGWYCAKCGTELLIPYQLGKGVKGRKPYCKKCRNIIKGVKK</sequence>
<proteinExistence type="predicted"/>
<dbReference type="AlphaFoldDB" id="A0A0F9J8A2"/>
<gene>
    <name evidence="1" type="ORF">LCGC14_1561910</name>
</gene>
<reference evidence="1" key="1">
    <citation type="journal article" date="2015" name="Nature">
        <title>Complex archaea that bridge the gap between prokaryotes and eukaryotes.</title>
        <authorList>
            <person name="Spang A."/>
            <person name="Saw J.H."/>
            <person name="Jorgensen S.L."/>
            <person name="Zaremba-Niedzwiedzka K."/>
            <person name="Martijn J."/>
            <person name="Lind A.E."/>
            <person name="van Eijk R."/>
            <person name="Schleper C."/>
            <person name="Guy L."/>
            <person name="Ettema T.J."/>
        </authorList>
    </citation>
    <scope>NUCLEOTIDE SEQUENCE</scope>
</reference>
<evidence type="ECO:0000313" key="1">
    <source>
        <dbReference type="EMBL" id="KKM44173.1"/>
    </source>
</evidence>